<evidence type="ECO:0000256" key="1">
    <source>
        <dbReference type="RuleBase" id="RU363076"/>
    </source>
</evidence>
<feature type="transmembrane region" description="Helical" evidence="1">
    <location>
        <begin position="24"/>
        <end position="44"/>
    </location>
</feature>
<keyword evidence="1" id="KW-1133">Transmembrane helix</keyword>
<feature type="transmembrane region" description="Helical" evidence="1">
    <location>
        <begin position="223"/>
        <end position="244"/>
    </location>
</feature>
<reference evidence="2 3" key="1">
    <citation type="submission" date="2019-05" db="EMBL/GenBank/DDBJ databases">
        <title>Nesterenkonia sp. GY239, isolated from the Southern Atlantic Ocean.</title>
        <authorList>
            <person name="Zhang G."/>
        </authorList>
    </citation>
    <scope>NUCLEOTIDE SEQUENCE [LARGE SCALE GENOMIC DNA]</scope>
    <source>
        <strain evidence="2 3">GY239</strain>
    </source>
</reference>
<comment type="similarity">
    <text evidence="1">Belongs to the SURF1 family.</text>
</comment>
<dbReference type="AlphaFoldDB" id="A0A5R9AFN4"/>
<dbReference type="EMBL" id="VAWA01000006">
    <property type="protein sequence ID" value="TLP76835.1"/>
    <property type="molecule type" value="Genomic_DNA"/>
</dbReference>
<dbReference type="GO" id="GO:0005886">
    <property type="term" value="C:plasma membrane"/>
    <property type="evidence" value="ECO:0007669"/>
    <property type="project" value="UniProtKB-SubCell"/>
</dbReference>
<gene>
    <name evidence="2" type="ORF">FEF27_06180</name>
</gene>
<dbReference type="Proteomes" id="UP000306544">
    <property type="component" value="Unassembled WGS sequence"/>
</dbReference>
<name>A0A5R9AFN4_9MICC</name>
<keyword evidence="1" id="KW-1003">Cell membrane</keyword>
<dbReference type="OrthoDB" id="3266379at2"/>
<dbReference type="CDD" id="cd06662">
    <property type="entry name" value="SURF1"/>
    <property type="match status" value="1"/>
</dbReference>
<comment type="subcellular location">
    <subcellularLocation>
        <location evidence="1">Cell membrane</location>
        <topology evidence="1">Multi-pass membrane protein</topology>
    </subcellularLocation>
</comment>
<comment type="caution">
    <text evidence="2">The sequence shown here is derived from an EMBL/GenBank/DDBJ whole genome shotgun (WGS) entry which is preliminary data.</text>
</comment>
<sequence length="287" mass="32413">MRRHAYPGVVPSSSFWATARQPQWITLLILALVLATVFVVLSAWQFDQSRTERSYAQDTEIPVELTDIYAPERPIGVDEADRIVNLSGEFVPQTEVLIANRMRDGEEGYWAVAAFAVEGAPDDQVIPVVRGWTAEAETTVEAAPTGEITLQGRLLPTEAPGPGPRELPYPVLPSLSVAELINLWGEDSYSGFVVDFSEEAAGSASSLQPVWVGPQPEGRDINWLNLFYAVEWVVFAGFAFYLWWRLVKDAHERQLEEERLDREWEQQWRAEQAAKQRQDEKHVEEST</sequence>
<keyword evidence="1" id="KW-0812">Transmembrane</keyword>
<dbReference type="Pfam" id="PF02104">
    <property type="entry name" value="SURF1"/>
    <property type="match status" value="1"/>
</dbReference>
<proteinExistence type="inferred from homology"/>
<dbReference type="InterPro" id="IPR002994">
    <property type="entry name" value="Surf1/Shy1"/>
</dbReference>
<accession>A0A5R9AFN4</accession>
<keyword evidence="3" id="KW-1185">Reference proteome</keyword>
<evidence type="ECO:0000313" key="2">
    <source>
        <dbReference type="EMBL" id="TLP76835.1"/>
    </source>
</evidence>
<protein>
    <recommendedName>
        <fullName evidence="1">SURF1-like protein</fullName>
    </recommendedName>
</protein>
<dbReference type="PROSITE" id="PS50895">
    <property type="entry name" value="SURF1"/>
    <property type="match status" value="1"/>
</dbReference>
<organism evidence="2 3">
    <name type="scientific">Nesterenkonia sphaerica</name>
    <dbReference type="NCBI Taxonomy" id="1804988"/>
    <lineage>
        <taxon>Bacteria</taxon>
        <taxon>Bacillati</taxon>
        <taxon>Actinomycetota</taxon>
        <taxon>Actinomycetes</taxon>
        <taxon>Micrococcales</taxon>
        <taxon>Micrococcaceae</taxon>
        <taxon>Nesterenkonia</taxon>
    </lineage>
</organism>
<evidence type="ECO:0000313" key="3">
    <source>
        <dbReference type="Proteomes" id="UP000306544"/>
    </source>
</evidence>
<keyword evidence="1" id="KW-0472">Membrane</keyword>